<proteinExistence type="predicted"/>
<dbReference type="PANTHER" id="PTHR30086:SF20">
    <property type="entry name" value="ARGININE EXPORTER PROTEIN ARGO-RELATED"/>
    <property type="match status" value="1"/>
</dbReference>
<evidence type="ECO:0000256" key="5">
    <source>
        <dbReference type="ARBA" id="ARBA00023136"/>
    </source>
</evidence>
<dbReference type="GO" id="GO:0005886">
    <property type="term" value="C:plasma membrane"/>
    <property type="evidence" value="ECO:0007669"/>
    <property type="project" value="UniProtKB-SubCell"/>
</dbReference>
<keyword evidence="4 6" id="KW-1133">Transmembrane helix</keyword>
<evidence type="ECO:0000256" key="6">
    <source>
        <dbReference type="SAM" id="Phobius"/>
    </source>
</evidence>
<gene>
    <name evidence="7" type="ORF">DSM04_101438</name>
</gene>
<evidence type="ECO:0000256" key="1">
    <source>
        <dbReference type="ARBA" id="ARBA00004651"/>
    </source>
</evidence>
<accession>A0A4Q0P0X4</accession>
<dbReference type="Pfam" id="PF01810">
    <property type="entry name" value="LysE"/>
    <property type="match status" value="1"/>
</dbReference>
<organism evidence="7 8">
    <name type="scientific">Leeuwenhoekiella aestuarii</name>
    <dbReference type="NCBI Taxonomy" id="2249426"/>
    <lineage>
        <taxon>Bacteria</taxon>
        <taxon>Pseudomonadati</taxon>
        <taxon>Bacteroidota</taxon>
        <taxon>Flavobacteriia</taxon>
        <taxon>Flavobacteriales</taxon>
        <taxon>Flavobacteriaceae</taxon>
        <taxon>Leeuwenhoekiella</taxon>
    </lineage>
</organism>
<keyword evidence="3 6" id="KW-0812">Transmembrane</keyword>
<dbReference type="Proteomes" id="UP000289821">
    <property type="component" value="Unassembled WGS sequence"/>
</dbReference>
<name>A0A4Q0P0X4_9FLAO</name>
<evidence type="ECO:0000313" key="7">
    <source>
        <dbReference type="EMBL" id="RXG18246.1"/>
    </source>
</evidence>
<feature type="transmembrane region" description="Helical" evidence="6">
    <location>
        <begin position="113"/>
        <end position="135"/>
    </location>
</feature>
<dbReference type="RefSeq" id="WP_128759808.1">
    <property type="nucleotide sequence ID" value="NZ_QOVI01000001.1"/>
</dbReference>
<dbReference type="EMBL" id="QOVI01000001">
    <property type="protein sequence ID" value="RXG18246.1"/>
    <property type="molecule type" value="Genomic_DNA"/>
</dbReference>
<protein>
    <submittedName>
        <fullName evidence="7">Threonine/homoserine/homoserine lactone efflux protein</fullName>
    </submittedName>
</protein>
<sequence>MEITKLFFITYFAAFLGVLPPGLVNMSVAKTCVHRGMRNGVLVAIGASIVVLIQAFVAILLARYIFSHPVVRNTLLRTGIVIFGILAVYFFIAAKKNKVKEVKIPKHSGRRSFAKGVFVAVINVLPIPYFCALSAAFNVTSVSNNGWIEVALFTLAAASGTFTALYLYVVGFNRIQHEPRNFAKYSNYFMAALMIVLVVLTLIRMLYGKA</sequence>
<evidence type="ECO:0000256" key="3">
    <source>
        <dbReference type="ARBA" id="ARBA00022692"/>
    </source>
</evidence>
<comment type="caution">
    <text evidence="7">The sequence shown here is derived from an EMBL/GenBank/DDBJ whole genome shotgun (WGS) entry which is preliminary data.</text>
</comment>
<feature type="transmembrane region" description="Helical" evidence="6">
    <location>
        <begin position="6"/>
        <end position="28"/>
    </location>
</feature>
<dbReference type="PANTHER" id="PTHR30086">
    <property type="entry name" value="ARGININE EXPORTER PROTEIN ARGO"/>
    <property type="match status" value="1"/>
</dbReference>
<dbReference type="InterPro" id="IPR001123">
    <property type="entry name" value="LeuE-type"/>
</dbReference>
<keyword evidence="5 6" id="KW-0472">Membrane</keyword>
<feature type="transmembrane region" description="Helical" evidence="6">
    <location>
        <begin position="188"/>
        <end position="207"/>
    </location>
</feature>
<dbReference type="AlphaFoldDB" id="A0A4Q0P0X4"/>
<reference evidence="7 8" key="1">
    <citation type="submission" date="2018-07" db="EMBL/GenBank/DDBJ databases">
        <title>Leeuwenhoekiella genomics.</title>
        <authorList>
            <person name="Tahon G."/>
            <person name="Willems A."/>
        </authorList>
    </citation>
    <scope>NUCLEOTIDE SEQUENCE [LARGE SCALE GENOMIC DNA]</scope>
    <source>
        <strain evidence="7 8">R-50232</strain>
    </source>
</reference>
<keyword evidence="2" id="KW-1003">Cell membrane</keyword>
<evidence type="ECO:0000256" key="2">
    <source>
        <dbReference type="ARBA" id="ARBA00022475"/>
    </source>
</evidence>
<dbReference type="GO" id="GO:0015171">
    <property type="term" value="F:amino acid transmembrane transporter activity"/>
    <property type="evidence" value="ECO:0007669"/>
    <property type="project" value="TreeGrafter"/>
</dbReference>
<comment type="subcellular location">
    <subcellularLocation>
        <location evidence="1">Cell membrane</location>
        <topology evidence="1">Multi-pass membrane protein</topology>
    </subcellularLocation>
</comment>
<evidence type="ECO:0000256" key="4">
    <source>
        <dbReference type="ARBA" id="ARBA00022989"/>
    </source>
</evidence>
<feature type="transmembrane region" description="Helical" evidence="6">
    <location>
        <begin position="40"/>
        <end position="62"/>
    </location>
</feature>
<dbReference type="OrthoDB" id="1451945at2"/>
<evidence type="ECO:0000313" key="8">
    <source>
        <dbReference type="Proteomes" id="UP000289821"/>
    </source>
</evidence>
<feature type="transmembrane region" description="Helical" evidence="6">
    <location>
        <begin position="74"/>
        <end position="92"/>
    </location>
</feature>
<keyword evidence="8" id="KW-1185">Reference proteome</keyword>
<feature type="transmembrane region" description="Helical" evidence="6">
    <location>
        <begin position="147"/>
        <end position="168"/>
    </location>
</feature>